<dbReference type="PANTHER" id="PTHR23034:SF2">
    <property type="entry name" value="GLUTAMATE-RICH PROTEIN 3"/>
    <property type="match status" value="1"/>
</dbReference>
<evidence type="ECO:0000313" key="4">
    <source>
        <dbReference type="Proteomes" id="UP001445076"/>
    </source>
</evidence>
<protein>
    <recommendedName>
        <fullName evidence="2">DUF4590 domain-containing protein</fullName>
    </recommendedName>
</protein>
<dbReference type="InterPro" id="IPR048257">
    <property type="entry name" value="DUF4590"/>
</dbReference>
<comment type="caution">
    <text evidence="3">The sequence shown here is derived from an EMBL/GenBank/DDBJ whole genome shotgun (WGS) entry which is preliminary data.</text>
</comment>
<dbReference type="Proteomes" id="UP001445076">
    <property type="component" value="Unassembled WGS sequence"/>
</dbReference>
<gene>
    <name evidence="3" type="ORF">OTU49_005539</name>
</gene>
<dbReference type="Pfam" id="PF15257">
    <property type="entry name" value="DUF4590"/>
    <property type="match status" value="1"/>
</dbReference>
<name>A0AAW0X4B2_CHEQU</name>
<proteinExistence type="predicted"/>
<keyword evidence="4" id="KW-1185">Reference proteome</keyword>
<sequence length="213" mass="22811">HLRLVYAGGGAPCHTPTNLALLQQPAGAHNVSIFQGVVCIGDEIEIASMRRTNFPFSLTIYENGVATGRLSACCEYRYAAGSRLGGPSGHLKVLEVSGGEPCLRCQLRVVEKRHQSRRRVLKKVKKVSIPDHSRPYTPPEDTGSGSEVGTPKESSTSSQGSSATSSATSQHTVESNSESKEITLYTTPSCSPTSDSTSSDIDSMILQHHIEVQ</sequence>
<evidence type="ECO:0000259" key="2">
    <source>
        <dbReference type="Pfam" id="PF15257"/>
    </source>
</evidence>
<feature type="non-terminal residue" evidence="3">
    <location>
        <position position="213"/>
    </location>
</feature>
<dbReference type="InterPro" id="IPR027962">
    <property type="entry name" value="ERICH3"/>
</dbReference>
<dbReference type="PANTHER" id="PTHR23034">
    <property type="entry name" value="GLUTAMATE-RICH PROTEIN 3"/>
    <property type="match status" value="1"/>
</dbReference>
<evidence type="ECO:0000256" key="1">
    <source>
        <dbReference type="SAM" id="MobiDB-lite"/>
    </source>
</evidence>
<feature type="compositionally biased region" description="Low complexity" evidence="1">
    <location>
        <begin position="154"/>
        <end position="170"/>
    </location>
</feature>
<feature type="region of interest" description="Disordered" evidence="1">
    <location>
        <begin position="120"/>
        <end position="213"/>
    </location>
</feature>
<feature type="non-terminal residue" evidence="3">
    <location>
        <position position="1"/>
    </location>
</feature>
<reference evidence="3 4" key="1">
    <citation type="journal article" date="2024" name="BMC Genomics">
        <title>Genome assembly of redclaw crayfish (Cherax quadricarinatus) provides insights into its immune adaptation and hypoxia tolerance.</title>
        <authorList>
            <person name="Liu Z."/>
            <person name="Zheng J."/>
            <person name="Li H."/>
            <person name="Fang K."/>
            <person name="Wang S."/>
            <person name="He J."/>
            <person name="Zhou D."/>
            <person name="Weng S."/>
            <person name="Chi M."/>
            <person name="Gu Z."/>
            <person name="He J."/>
            <person name="Li F."/>
            <person name="Wang M."/>
        </authorList>
    </citation>
    <scope>NUCLEOTIDE SEQUENCE [LARGE SCALE GENOMIC DNA]</scope>
    <source>
        <strain evidence="3">ZL_2023a</strain>
    </source>
</reference>
<dbReference type="EMBL" id="JARKIK010000048">
    <property type="protein sequence ID" value="KAK8735174.1"/>
    <property type="molecule type" value="Genomic_DNA"/>
</dbReference>
<feature type="domain" description="DUF4590" evidence="2">
    <location>
        <begin position="18"/>
        <end position="118"/>
    </location>
</feature>
<organism evidence="3 4">
    <name type="scientific">Cherax quadricarinatus</name>
    <name type="common">Australian red claw crayfish</name>
    <dbReference type="NCBI Taxonomy" id="27406"/>
    <lineage>
        <taxon>Eukaryota</taxon>
        <taxon>Metazoa</taxon>
        <taxon>Ecdysozoa</taxon>
        <taxon>Arthropoda</taxon>
        <taxon>Crustacea</taxon>
        <taxon>Multicrustacea</taxon>
        <taxon>Malacostraca</taxon>
        <taxon>Eumalacostraca</taxon>
        <taxon>Eucarida</taxon>
        <taxon>Decapoda</taxon>
        <taxon>Pleocyemata</taxon>
        <taxon>Astacidea</taxon>
        <taxon>Parastacoidea</taxon>
        <taxon>Parastacidae</taxon>
        <taxon>Cherax</taxon>
    </lineage>
</organism>
<accession>A0AAW0X4B2</accession>
<feature type="compositionally biased region" description="Low complexity" evidence="1">
    <location>
        <begin position="186"/>
        <end position="203"/>
    </location>
</feature>
<evidence type="ECO:0000313" key="3">
    <source>
        <dbReference type="EMBL" id="KAK8735174.1"/>
    </source>
</evidence>
<dbReference type="AlphaFoldDB" id="A0AAW0X4B2"/>